<organism evidence="1">
    <name type="scientific">Tanacetum cinerariifolium</name>
    <name type="common">Dalmatian daisy</name>
    <name type="synonym">Chrysanthemum cinerariifolium</name>
    <dbReference type="NCBI Taxonomy" id="118510"/>
    <lineage>
        <taxon>Eukaryota</taxon>
        <taxon>Viridiplantae</taxon>
        <taxon>Streptophyta</taxon>
        <taxon>Embryophyta</taxon>
        <taxon>Tracheophyta</taxon>
        <taxon>Spermatophyta</taxon>
        <taxon>Magnoliopsida</taxon>
        <taxon>eudicotyledons</taxon>
        <taxon>Gunneridae</taxon>
        <taxon>Pentapetalae</taxon>
        <taxon>asterids</taxon>
        <taxon>campanulids</taxon>
        <taxon>Asterales</taxon>
        <taxon>Asteraceae</taxon>
        <taxon>Asteroideae</taxon>
        <taxon>Anthemideae</taxon>
        <taxon>Anthemidinae</taxon>
        <taxon>Tanacetum</taxon>
    </lineage>
</organism>
<comment type="caution">
    <text evidence="1">The sequence shown here is derived from an EMBL/GenBank/DDBJ whole genome shotgun (WGS) entry which is preliminary data.</text>
</comment>
<name>A0A699KCG2_TANCI</name>
<protein>
    <submittedName>
        <fullName evidence="1">Uncharacterized protein</fullName>
    </submittedName>
</protein>
<gene>
    <name evidence="1" type="ORF">Tci_659610</name>
</gene>
<reference evidence="1" key="1">
    <citation type="journal article" date="2019" name="Sci. Rep.">
        <title>Draft genome of Tanacetum cinerariifolium, the natural source of mosquito coil.</title>
        <authorList>
            <person name="Yamashiro T."/>
            <person name="Shiraishi A."/>
            <person name="Satake H."/>
            <person name="Nakayama K."/>
        </authorList>
    </citation>
    <scope>NUCLEOTIDE SEQUENCE</scope>
</reference>
<accession>A0A699KCG2</accession>
<dbReference type="EMBL" id="BKCJ010505471">
    <property type="protein sequence ID" value="GFA87638.1"/>
    <property type="molecule type" value="Genomic_DNA"/>
</dbReference>
<evidence type="ECO:0000313" key="1">
    <source>
        <dbReference type="EMBL" id="GFA87638.1"/>
    </source>
</evidence>
<dbReference type="AlphaFoldDB" id="A0A699KCG2"/>
<sequence>MTGANPSKIKWRRSIFRVIMALAEGDRSKSVSNSQHKSQILKRPNRTPRQWAKLLLKLALISNAARFEPELGFSDLTSAEIRMMFTKITRSELETTNQFLAAVSDNPLSGCFLLGILKSCDSRKELEILL</sequence>
<proteinExistence type="predicted"/>